<dbReference type="OrthoDB" id="85577at2157"/>
<dbReference type="InterPro" id="IPR007503">
    <property type="entry name" value="DUF530"/>
</dbReference>
<dbReference type="AlphaFoldDB" id="F0T7L5"/>
<accession>F0T7L5</accession>
<proteinExistence type="predicted"/>
<protein>
    <recommendedName>
        <fullName evidence="3">DUF530 domain-containing protein</fullName>
    </recommendedName>
</protein>
<sequence length="522" mass="60672">MNESVLIAKTEKFLDGIRRNPLKIDNINNFKDFINIYHQLKNTLDDLLELRDTMEIKGYKTPYKSLMKYGRTSKSEMKVDDIYDVNKHTQYFRMNAAAKKNILDRVKSAIASHKIAIGHLEEYAVFSCGNCGENINGHELETLVNGNCKCGSDQIQMKVNDQGIYRLEIINYLPLSGDYMVKMSELSPLGRDAFRRIVRSLKQEKRGIVKTVSMVIKVFQGDRWVRKRVNIDADDQMNYEREIRNKYGSDARIEFMQFHRKKPSLINDKHVQTALSIAYVRLAENKAGQVFGSVLEANITNMNKLERYDHVLKESRELARKLVEDPDDIEQIKKEILEDRLFKEGLEENGKLDKELRKDITVREKLRSEIYLEVPRILILWDILRWYITSSFDRRNKYVGPFPNIRPSLDTNQLRAFEDFNPDVVEILKGYMHEKIEYVSNMKNVLMKKFEIENKMKGLHVKTNPNAAGAALLNTEGKLPLEAAARVFNTDPKDVEAEITKFKTFGKPQTKKAKKFLDLIKS</sequence>
<evidence type="ECO:0008006" key="3">
    <source>
        <dbReference type="Google" id="ProtNLM"/>
    </source>
</evidence>
<dbReference type="Pfam" id="PF04409">
    <property type="entry name" value="DUF530"/>
    <property type="match status" value="1"/>
</dbReference>
<reference evidence="2" key="1">
    <citation type="submission" date="2011-02" db="EMBL/GenBank/DDBJ databases">
        <title>Complete sequence of Methanobacterium sp. AL-21.</title>
        <authorList>
            <consortium name="US DOE Joint Genome Institute"/>
            <person name="Lucas S."/>
            <person name="Copeland A."/>
            <person name="Lapidus A."/>
            <person name="Cheng J.-F."/>
            <person name="Goodwin L."/>
            <person name="Pitluck S."/>
            <person name="Chertkov O."/>
            <person name="Detter J.C."/>
            <person name="Han C."/>
            <person name="Tapia R."/>
            <person name="Land M."/>
            <person name="Hauser L."/>
            <person name="Kyrpides N."/>
            <person name="Ivanova N."/>
            <person name="Mikhailova N."/>
            <person name="Pagani I."/>
            <person name="Cadillo-Quiroz H."/>
            <person name="Imachi H."/>
            <person name="Zinder S."/>
            <person name="Liu W."/>
            <person name="Woyke T."/>
        </authorList>
    </citation>
    <scope>NUCLEOTIDE SEQUENCE [LARGE SCALE GENOMIC DNA]</scope>
    <source>
        <strain evidence="2">AL-21</strain>
    </source>
</reference>
<keyword evidence="2" id="KW-1185">Reference proteome</keyword>
<organism evidence="1 2">
    <name type="scientific">Methanobacterium lacus (strain AL-21)</name>
    <dbReference type="NCBI Taxonomy" id="877455"/>
    <lineage>
        <taxon>Archaea</taxon>
        <taxon>Methanobacteriati</taxon>
        <taxon>Methanobacteriota</taxon>
        <taxon>Methanomada group</taxon>
        <taxon>Methanobacteria</taxon>
        <taxon>Methanobacteriales</taxon>
        <taxon>Methanobacteriaceae</taxon>
        <taxon>Methanobacterium</taxon>
    </lineage>
</organism>
<gene>
    <name evidence="1" type="ordered locus">Metbo_1343</name>
</gene>
<evidence type="ECO:0000313" key="1">
    <source>
        <dbReference type="EMBL" id="ADZ09583.1"/>
    </source>
</evidence>
<dbReference type="GeneID" id="10277794"/>
<dbReference type="STRING" id="877455.Metbo_1343"/>
<evidence type="ECO:0000313" key="2">
    <source>
        <dbReference type="Proteomes" id="UP000007490"/>
    </source>
</evidence>
<dbReference type="HOGENOM" id="CLU_531708_0_0_2"/>
<dbReference type="RefSeq" id="WP_013644934.1">
    <property type="nucleotide sequence ID" value="NC_015216.1"/>
</dbReference>
<reference evidence="1 2" key="2">
    <citation type="journal article" date="2014" name="Int. J. Syst. Evol. Microbiol.">
        <title>Methanobacterium paludis sp. nov. and a novel strain of Methanobacterium lacus isolated from northern peatlands.</title>
        <authorList>
            <person name="Cadillo-Quiroz H."/>
            <person name="Brauer S.L."/>
            <person name="Goodson N."/>
            <person name="Yavitt J.B."/>
            <person name="Zinder S.H."/>
        </authorList>
    </citation>
    <scope>NUCLEOTIDE SEQUENCE [LARGE SCALE GENOMIC DNA]</scope>
    <source>
        <strain evidence="1 2">AL-21</strain>
    </source>
</reference>
<dbReference type="Proteomes" id="UP000007490">
    <property type="component" value="Chromosome"/>
</dbReference>
<name>F0T7L5_METLA</name>
<dbReference type="EMBL" id="CP002551">
    <property type="protein sequence ID" value="ADZ09583.1"/>
    <property type="molecule type" value="Genomic_DNA"/>
</dbReference>
<dbReference type="eggNOG" id="arCOG03198">
    <property type="taxonomic scope" value="Archaea"/>
</dbReference>
<dbReference type="KEGG" id="mel:Metbo_1343"/>